<dbReference type="InterPro" id="IPR051459">
    <property type="entry name" value="Cytochrome_c-type_DH"/>
</dbReference>
<proteinExistence type="predicted"/>
<gene>
    <name evidence="7" type="ORF">ACFPTO_00460</name>
</gene>
<evidence type="ECO:0000256" key="1">
    <source>
        <dbReference type="ARBA" id="ARBA00022617"/>
    </source>
</evidence>
<dbReference type="Gene3D" id="3.40.190.10">
    <property type="entry name" value="Periplasmic binding protein-like II"/>
    <property type="match status" value="2"/>
</dbReference>
<name>A0ABW0J2P0_9BURK</name>
<dbReference type="SMART" id="SM00062">
    <property type="entry name" value="PBPb"/>
    <property type="match status" value="1"/>
</dbReference>
<evidence type="ECO:0000259" key="6">
    <source>
        <dbReference type="PROSITE" id="PS51007"/>
    </source>
</evidence>
<dbReference type="InterPro" id="IPR036909">
    <property type="entry name" value="Cyt_c-like_dom_sf"/>
</dbReference>
<keyword evidence="3 4" id="KW-0408">Iron</keyword>
<dbReference type="PROSITE" id="PS51007">
    <property type="entry name" value="CYTC"/>
    <property type="match status" value="1"/>
</dbReference>
<sequence length="410" mass="43242">MKNIRSTSLIFATLIAAGAASMPSIAAARTVRVCMFPGNPTAALDTSVAREVFRVAGIAATISEKGIKDGDDDGVSTHELVKSLAHDCDVVAGFPVSSNADQRGTSMLYSQPYLHSGYVSIAPHGAGAATPEHETIAATYSSPSQLIAVQQRYAHYDLENTSEQTVNAVATKRAQRAIVWYPAVVAYEHAHPHQRFDVTSVTSEYSGWTLVFALNSGDDDLRQRIDAALTKLRESGALARLTRDWALPDNMHAAAVSRPVHARPAAGGIRLAGYTVSSGSPFGGGFIKVADSTASAGVPSFDKEQVAHGQALYTSSCAKCHGDKLEGNVGPALSGPAFAPAEHSHITVSGIFQYMSNNMPADHPGQMKDADYADLMAFLLYQNGYDAGKGHLTADIANDSSAPLNAGPRK</sequence>
<keyword evidence="8" id="KW-1185">Reference proteome</keyword>
<evidence type="ECO:0000256" key="2">
    <source>
        <dbReference type="ARBA" id="ARBA00022723"/>
    </source>
</evidence>
<dbReference type="PANTHER" id="PTHR35008:SF4">
    <property type="entry name" value="BLL4482 PROTEIN"/>
    <property type="match status" value="1"/>
</dbReference>
<dbReference type="RefSeq" id="WP_377708644.1">
    <property type="nucleotide sequence ID" value="NZ_JBHSMP010000003.1"/>
</dbReference>
<keyword evidence="5" id="KW-0732">Signal</keyword>
<feature type="chain" id="PRO_5045928320" evidence="5">
    <location>
        <begin position="27"/>
        <end position="410"/>
    </location>
</feature>
<dbReference type="SUPFAM" id="SSF53850">
    <property type="entry name" value="Periplasmic binding protein-like II"/>
    <property type="match status" value="1"/>
</dbReference>
<dbReference type="InterPro" id="IPR001638">
    <property type="entry name" value="Solute-binding_3/MltF_N"/>
</dbReference>
<dbReference type="PANTHER" id="PTHR35008">
    <property type="entry name" value="BLL4482 PROTEIN-RELATED"/>
    <property type="match status" value="1"/>
</dbReference>
<accession>A0ABW0J2P0</accession>
<dbReference type="EMBL" id="JBHSMP010000003">
    <property type="protein sequence ID" value="MFC5427292.1"/>
    <property type="molecule type" value="Genomic_DNA"/>
</dbReference>
<reference evidence="8" key="1">
    <citation type="journal article" date="2019" name="Int. J. Syst. Evol. Microbiol.">
        <title>The Global Catalogue of Microorganisms (GCM) 10K type strain sequencing project: providing services to taxonomists for standard genome sequencing and annotation.</title>
        <authorList>
            <consortium name="The Broad Institute Genomics Platform"/>
            <consortium name="The Broad Institute Genome Sequencing Center for Infectious Disease"/>
            <person name="Wu L."/>
            <person name="Ma J."/>
        </authorList>
    </citation>
    <scope>NUCLEOTIDE SEQUENCE [LARGE SCALE GENOMIC DNA]</scope>
    <source>
        <strain evidence="8">CCUG 56042</strain>
    </source>
</reference>
<evidence type="ECO:0000313" key="7">
    <source>
        <dbReference type="EMBL" id="MFC5427292.1"/>
    </source>
</evidence>
<evidence type="ECO:0000256" key="5">
    <source>
        <dbReference type="SAM" id="SignalP"/>
    </source>
</evidence>
<dbReference type="InterPro" id="IPR009056">
    <property type="entry name" value="Cyt_c-like_dom"/>
</dbReference>
<keyword evidence="1 4" id="KW-0349">Heme</keyword>
<feature type="domain" description="Cytochrome c" evidence="6">
    <location>
        <begin position="304"/>
        <end position="383"/>
    </location>
</feature>
<dbReference type="Pfam" id="PF13442">
    <property type="entry name" value="Cytochrome_CBB3"/>
    <property type="match status" value="1"/>
</dbReference>
<evidence type="ECO:0000313" key="8">
    <source>
        <dbReference type="Proteomes" id="UP001596103"/>
    </source>
</evidence>
<keyword evidence="2 4" id="KW-0479">Metal-binding</keyword>
<protein>
    <submittedName>
        <fullName evidence="7">C-type cytochrome</fullName>
    </submittedName>
</protein>
<dbReference type="Proteomes" id="UP001596103">
    <property type="component" value="Unassembled WGS sequence"/>
</dbReference>
<feature type="signal peptide" evidence="5">
    <location>
        <begin position="1"/>
        <end position="26"/>
    </location>
</feature>
<dbReference type="Gene3D" id="1.10.760.10">
    <property type="entry name" value="Cytochrome c-like domain"/>
    <property type="match status" value="1"/>
</dbReference>
<dbReference type="SUPFAM" id="SSF46626">
    <property type="entry name" value="Cytochrome c"/>
    <property type="match status" value="1"/>
</dbReference>
<evidence type="ECO:0000256" key="4">
    <source>
        <dbReference type="PROSITE-ProRule" id="PRU00433"/>
    </source>
</evidence>
<comment type="caution">
    <text evidence="7">The sequence shown here is derived from an EMBL/GenBank/DDBJ whole genome shotgun (WGS) entry which is preliminary data.</text>
</comment>
<evidence type="ECO:0000256" key="3">
    <source>
        <dbReference type="ARBA" id="ARBA00023004"/>
    </source>
</evidence>
<organism evidence="7 8">
    <name type="scientific">Paraburkholderia denitrificans</name>
    <dbReference type="NCBI Taxonomy" id="694025"/>
    <lineage>
        <taxon>Bacteria</taxon>
        <taxon>Pseudomonadati</taxon>
        <taxon>Pseudomonadota</taxon>
        <taxon>Betaproteobacteria</taxon>
        <taxon>Burkholderiales</taxon>
        <taxon>Burkholderiaceae</taxon>
        <taxon>Paraburkholderia</taxon>
    </lineage>
</organism>